<dbReference type="PROSITE" id="PS50886">
    <property type="entry name" value="TRBD"/>
    <property type="match status" value="1"/>
</dbReference>
<dbReference type="GO" id="GO:0005829">
    <property type="term" value="C:cytosol"/>
    <property type="evidence" value="ECO:0007669"/>
    <property type="project" value="TreeGrafter"/>
</dbReference>
<feature type="binding site" evidence="16">
    <location>
        <position position="147"/>
    </location>
    <ligand>
        <name>Zn(2+)</name>
        <dbReference type="ChEBI" id="CHEBI:29105"/>
    </ligand>
</feature>
<name>A0A517QTR6_9PLAN</name>
<dbReference type="EC" id="6.1.1.10" evidence="16"/>
<dbReference type="InterPro" id="IPR041872">
    <property type="entry name" value="Anticodon_Met"/>
</dbReference>
<feature type="binding site" evidence="16">
    <location>
        <position position="157"/>
    </location>
    <ligand>
        <name>Zn(2+)</name>
        <dbReference type="ChEBI" id="CHEBI:29105"/>
    </ligand>
</feature>
<evidence type="ECO:0000256" key="4">
    <source>
        <dbReference type="ARBA" id="ARBA00011738"/>
    </source>
</evidence>
<evidence type="ECO:0000256" key="9">
    <source>
        <dbReference type="ARBA" id="ARBA00022741"/>
    </source>
</evidence>
<dbReference type="SUPFAM" id="SSF57770">
    <property type="entry name" value="Methionyl-tRNA synthetase (MetRS), Zn-domain"/>
    <property type="match status" value="1"/>
</dbReference>
<dbReference type="InterPro" id="IPR004495">
    <property type="entry name" value="Met-tRNA-synth_bsu_C"/>
</dbReference>
<dbReference type="NCBIfam" id="NF001100">
    <property type="entry name" value="PRK00133.1"/>
    <property type="match status" value="1"/>
</dbReference>
<dbReference type="InterPro" id="IPR014729">
    <property type="entry name" value="Rossmann-like_a/b/a_fold"/>
</dbReference>
<evidence type="ECO:0000256" key="13">
    <source>
        <dbReference type="ARBA" id="ARBA00022917"/>
    </source>
</evidence>
<dbReference type="HAMAP" id="MF_00098">
    <property type="entry name" value="Met_tRNA_synth_type1"/>
    <property type="match status" value="1"/>
</dbReference>
<dbReference type="PRINTS" id="PR01041">
    <property type="entry name" value="TRNASYNTHMET"/>
</dbReference>
<dbReference type="PROSITE" id="PS00178">
    <property type="entry name" value="AA_TRNA_LIGASE_I"/>
    <property type="match status" value="1"/>
</dbReference>
<evidence type="ECO:0000256" key="11">
    <source>
        <dbReference type="ARBA" id="ARBA00022840"/>
    </source>
</evidence>
<dbReference type="GO" id="GO:0046872">
    <property type="term" value="F:metal ion binding"/>
    <property type="evidence" value="ECO:0007669"/>
    <property type="project" value="UniProtKB-KW"/>
</dbReference>
<dbReference type="GO" id="GO:0006431">
    <property type="term" value="P:methionyl-tRNA aminoacylation"/>
    <property type="evidence" value="ECO:0007669"/>
    <property type="project" value="UniProtKB-UniRule"/>
</dbReference>
<evidence type="ECO:0000256" key="3">
    <source>
        <dbReference type="ARBA" id="ARBA00008258"/>
    </source>
</evidence>
<dbReference type="NCBIfam" id="TIGR00398">
    <property type="entry name" value="metG"/>
    <property type="match status" value="1"/>
</dbReference>
<dbReference type="Proteomes" id="UP000315724">
    <property type="component" value="Chromosome"/>
</dbReference>
<dbReference type="InterPro" id="IPR023458">
    <property type="entry name" value="Met-tRNA_ligase_1"/>
</dbReference>
<evidence type="ECO:0000256" key="10">
    <source>
        <dbReference type="ARBA" id="ARBA00022833"/>
    </source>
</evidence>
<dbReference type="Gene3D" id="2.20.28.20">
    <property type="entry name" value="Methionyl-tRNA synthetase, Zn-domain"/>
    <property type="match status" value="1"/>
</dbReference>
<dbReference type="PANTHER" id="PTHR45765:SF1">
    <property type="entry name" value="METHIONINE--TRNA LIGASE, CYTOPLASMIC"/>
    <property type="match status" value="1"/>
</dbReference>
<keyword evidence="19" id="KW-1185">Reference proteome</keyword>
<feature type="domain" description="TRNA-binding" evidence="17">
    <location>
        <begin position="578"/>
        <end position="680"/>
    </location>
</feature>
<sequence>MSNRRILVTAALPYANGNIHIGHLVEYVQTDIWVRFQKLRGHNCRYFCADDTHGTAIMIRARKEGRSEEELIADVREAHISDFSKFDIEFDNFGSTHSEENRELCHQIWKSIRDAGLVKQKEIEQLFDPEAQTFLADRFVKGTCPKCGATNQYGDNCDKCGSTYTPAELIDPKSTLSGATPELRTATHLFIELEKCHEFLNEWTQSGKHLQPEVANYLKGHFLSDELRDWDISRPAPYFGFEIPDFPGNYWYVWFDAPIGYIASTYEWCKRNGENLDDWWKSDQTEIHHFIGKDITYFHTLFWPAMLKTAGLTLPEKVHIHGFLTVDGEKMSKSKGTFIEAAKYAEHLDPSHLRYFIASKLSSKVDDIDLNFDEFKLKVDSDLVGKVVNIASRCAKFVAGKELSEEYPDDGGLFEQAAAVGEKIAELYENCEYSSAVREIMVLADRANQYIEGKEPWVVRKDEARADELRDICTVGLNLFRQVIIYLAPVLPSIQKQTEELLNNKIEHWNDAQTPLLGATVGKFQHMMKRVDEKKVKQMVEESKETQAADAIAAPQFNDGPEALEKEPMTEEHCTIEDFMKVDMRVARIVEAGHVEGADKLLQLKLSLGGDETRNVFAGIKSVYTPEELVGRLVVCCANLKPRKMRFGLSEGMVLACGPGGKEIFLLNPDDGAQPGMRVH</sequence>
<proteinExistence type="inferred from homology"/>
<dbReference type="SUPFAM" id="SSF47323">
    <property type="entry name" value="Anticodon-binding domain of a subclass of class I aminoacyl-tRNA synthetases"/>
    <property type="match status" value="1"/>
</dbReference>
<dbReference type="KEGG" id="tpol:Mal48_43190"/>
<dbReference type="InterPro" id="IPR015413">
    <property type="entry name" value="Methionyl/Leucyl_tRNA_Synth"/>
</dbReference>
<evidence type="ECO:0000256" key="5">
    <source>
        <dbReference type="ARBA" id="ARBA00022490"/>
    </source>
</evidence>
<feature type="short sequence motif" description="'KMSKS' region" evidence="16">
    <location>
        <begin position="330"/>
        <end position="334"/>
    </location>
</feature>
<dbReference type="NCBIfam" id="TIGR00399">
    <property type="entry name" value="metG_C_term"/>
    <property type="match status" value="1"/>
</dbReference>
<evidence type="ECO:0000256" key="8">
    <source>
        <dbReference type="ARBA" id="ARBA00022723"/>
    </source>
</evidence>
<evidence type="ECO:0000259" key="17">
    <source>
        <dbReference type="PROSITE" id="PS50886"/>
    </source>
</evidence>
<comment type="subcellular location">
    <subcellularLocation>
        <location evidence="2 16">Cytoplasm</location>
    </subcellularLocation>
</comment>
<dbReference type="FunFam" id="2.40.50.140:FF:000042">
    <property type="entry name" value="Methionine--tRNA ligase"/>
    <property type="match status" value="1"/>
</dbReference>
<dbReference type="SUPFAM" id="SSF52374">
    <property type="entry name" value="Nucleotidylyl transferase"/>
    <property type="match status" value="1"/>
</dbReference>
<keyword evidence="13 16" id="KW-0648">Protein biosynthesis</keyword>
<dbReference type="RefSeq" id="WP_145203959.1">
    <property type="nucleotide sequence ID" value="NZ_CP036267.1"/>
</dbReference>
<dbReference type="GO" id="GO:0000049">
    <property type="term" value="F:tRNA binding"/>
    <property type="evidence" value="ECO:0007669"/>
    <property type="project" value="UniProtKB-UniRule"/>
</dbReference>
<evidence type="ECO:0000256" key="14">
    <source>
        <dbReference type="ARBA" id="ARBA00023146"/>
    </source>
</evidence>
<dbReference type="InterPro" id="IPR012340">
    <property type="entry name" value="NA-bd_OB-fold"/>
</dbReference>
<evidence type="ECO:0000256" key="2">
    <source>
        <dbReference type="ARBA" id="ARBA00004496"/>
    </source>
</evidence>
<dbReference type="CDD" id="cd02800">
    <property type="entry name" value="tRNA_bind_EcMetRS_like"/>
    <property type="match status" value="1"/>
</dbReference>
<protein>
    <recommendedName>
        <fullName evidence="16">Methionine--tRNA ligase</fullName>
        <ecNumber evidence="16">6.1.1.10</ecNumber>
    </recommendedName>
    <alternativeName>
        <fullName evidence="16">Methionyl-tRNA synthetase</fullName>
        <shortName evidence="16">MetRS</shortName>
    </alternativeName>
</protein>
<evidence type="ECO:0000256" key="7">
    <source>
        <dbReference type="ARBA" id="ARBA00022598"/>
    </source>
</evidence>
<keyword evidence="12 16" id="KW-0694">RNA-binding</keyword>
<dbReference type="Pfam" id="PF01588">
    <property type="entry name" value="tRNA_bind"/>
    <property type="match status" value="1"/>
</dbReference>
<dbReference type="AlphaFoldDB" id="A0A517QTR6"/>
<keyword evidence="11 16" id="KW-0067">ATP-binding</keyword>
<evidence type="ECO:0000256" key="1">
    <source>
        <dbReference type="ARBA" id="ARBA00003314"/>
    </source>
</evidence>
<dbReference type="CDD" id="cd00814">
    <property type="entry name" value="MetRS_core"/>
    <property type="match status" value="1"/>
</dbReference>
<evidence type="ECO:0000313" key="18">
    <source>
        <dbReference type="EMBL" id="QDT35045.1"/>
    </source>
</evidence>
<reference evidence="18 19" key="1">
    <citation type="submission" date="2019-02" db="EMBL/GenBank/DDBJ databases">
        <title>Deep-cultivation of Planctomycetes and their phenomic and genomic characterization uncovers novel biology.</title>
        <authorList>
            <person name="Wiegand S."/>
            <person name="Jogler M."/>
            <person name="Boedeker C."/>
            <person name="Pinto D."/>
            <person name="Vollmers J."/>
            <person name="Rivas-Marin E."/>
            <person name="Kohn T."/>
            <person name="Peeters S.H."/>
            <person name="Heuer A."/>
            <person name="Rast P."/>
            <person name="Oberbeckmann S."/>
            <person name="Bunk B."/>
            <person name="Jeske O."/>
            <person name="Meyerdierks A."/>
            <person name="Storesund J.E."/>
            <person name="Kallscheuer N."/>
            <person name="Luecker S."/>
            <person name="Lage O.M."/>
            <person name="Pohl T."/>
            <person name="Merkel B.J."/>
            <person name="Hornburger P."/>
            <person name="Mueller R.-W."/>
            <person name="Bruemmer F."/>
            <person name="Labrenz M."/>
            <person name="Spormann A.M."/>
            <person name="Op den Camp H."/>
            <person name="Overmann J."/>
            <person name="Amann R."/>
            <person name="Jetten M.S.M."/>
            <person name="Mascher T."/>
            <person name="Medema M.H."/>
            <person name="Devos D.P."/>
            <person name="Kaster A.-K."/>
            <person name="Ovreas L."/>
            <person name="Rohde M."/>
            <person name="Galperin M.Y."/>
            <person name="Jogler C."/>
        </authorList>
    </citation>
    <scope>NUCLEOTIDE SEQUENCE [LARGE SCALE GENOMIC DNA]</scope>
    <source>
        <strain evidence="18 19">Mal48</strain>
    </source>
</reference>
<feature type="binding site" evidence="16">
    <location>
        <position position="333"/>
    </location>
    <ligand>
        <name>ATP</name>
        <dbReference type="ChEBI" id="CHEBI:30616"/>
    </ligand>
</feature>
<dbReference type="Gene3D" id="1.10.730.10">
    <property type="entry name" value="Isoleucyl-tRNA Synthetase, Domain 1"/>
    <property type="match status" value="1"/>
</dbReference>
<evidence type="ECO:0000256" key="15">
    <source>
        <dbReference type="ARBA" id="ARBA00047364"/>
    </source>
</evidence>
<keyword evidence="6 16" id="KW-0820">tRNA-binding</keyword>
<accession>A0A517QTR6</accession>
<dbReference type="InterPro" id="IPR013155">
    <property type="entry name" value="M/V/L/I-tRNA-synth_anticd-bd"/>
</dbReference>
<comment type="cofactor">
    <cofactor evidence="16">
        <name>Zn(2+)</name>
        <dbReference type="ChEBI" id="CHEBI:29105"/>
    </cofactor>
    <text evidence="16">Binds 1 zinc ion per subunit.</text>
</comment>
<dbReference type="GO" id="GO:0004825">
    <property type="term" value="F:methionine-tRNA ligase activity"/>
    <property type="evidence" value="ECO:0007669"/>
    <property type="project" value="UniProtKB-UniRule"/>
</dbReference>
<dbReference type="InterPro" id="IPR002547">
    <property type="entry name" value="tRNA-bd_dom"/>
</dbReference>
<dbReference type="InterPro" id="IPR009080">
    <property type="entry name" value="tRNAsynth_Ia_anticodon-bd"/>
</dbReference>
<dbReference type="Pfam" id="PF09334">
    <property type="entry name" value="tRNA-synt_1g"/>
    <property type="match status" value="1"/>
</dbReference>
<feature type="binding site" evidence="16">
    <location>
        <position position="144"/>
    </location>
    <ligand>
        <name>Zn(2+)</name>
        <dbReference type="ChEBI" id="CHEBI:29105"/>
    </ligand>
</feature>
<gene>
    <name evidence="16 18" type="primary">metG</name>
    <name evidence="18" type="ORF">Mal48_43190</name>
</gene>
<dbReference type="OrthoDB" id="9810191at2"/>
<keyword evidence="10 16" id="KW-0862">Zinc</keyword>
<keyword evidence="5 16" id="KW-0963">Cytoplasm</keyword>
<feature type="short sequence motif" description="'HIGH' region" evidence="16">
    <location>
        <begin position="13"/>
        <end position="23"/>
    </location>
</feature>
<dbReference type="InterPro" id="IPR014758">
    <property type="entry name" value="Met-tRNA_synth"/>
</dbReference>
<dbReference type="Gene3D" id="2.40.50.140">
    <property type="entry name" value="Nucleic acid-binding proteins"/>
    <property type="match status" value="1"/>
</dbReference>
<keyword evidence="9 16" id="KW-0547">Nucleotide-binding</keyword>
<dbReference type="SUPFAM" id="SSF50249">
    <property type="entry name" value="Nucleic acid-binding proteins"/>
    <property type="match status" value="1"/>
</dbReference>
<dbReference type="PANTHER" id="PTHR45765">
    <property type="entry name" value="METHIONINE--TRNA LIGASE"/>
    <property type="match status" value="1"/>
</dbReference>
<evidence type="ECO:0000256" key="12">
    <source>
        <dbReference type="ARBA" id="ARBA00022884"/>
    </source>
</evidence>
<dbReference type="FunFam" id="2.20.28.20:FF:000001">
    <property type="entry name" value="Methionine--tRNA ligase"/>
    <property type="match status" value="1"/>
</dbReference>
<keyword evidence="8 16" id="KW-0479">Metal-binding</keyword>
<dbReference type="Pfam" id="PF08264">
    <property type="entry name" value="Anticodon_1"/>
    <property type="match status" value="1"/>
</dbReference>
<dbReference type="Gene3D" id="3.40.50.620">
    <property type="entry name" value="HUPs"/>
    <property type="match status" value="1"/>
</dbReference>
<dbReference type="InterPro" id="IPR033911">
    <property type="entry name" value="MetRS_core"/>
</dbReference>
<evidence type="ECO:0000313" key="19">
    <source>
        <dbReference type="Proteomes" id="UP000315724"/>
    </source>
</evidence>
<comment type="similarity">
    <text evidence="3 16">Belongs to the class-I aminoacyl-tRNA synthetase family. MetG type 1 subfamily.</text>
</comment>
<comment type="function">
    <text evidence="1 16">Is required not only for elongation of protein synthesis but also for the initiation of all mRNA translation through initiator tRNA(fMet) aminoacylation.</text>
</comment>
<dbReference type="InterPro" id="IPR029038">
    <property type="entry name" value="MetRS_Zn"/>
</dbReference>
<comment type="catalytic activity">
    <reaction evidence="15 16">
        <text>tRNA(Met) + L-methionine + ATP = L-methionyl-tRNA(Met) + AMP + diphosphate</text>
        <dbReference type="Rhea" id="RHEA:13481"/>
        <dbReference type="Rhea" id="RHEA-COMP:9667"/>
        <dbReference type="Rhea" id="RHEA-COMP:9698"/>
        <dbReference type="ChEBI" id="CHEBI:30616"/>
        <dbReference type="ChEBI" id="CHEBI:33019"/>
        <dbReference type="ChEBI" id="CHEBI:57844"/>
        <dbReference type="ChEBI" id="CHEBI:78442"/>
        <dbReference type="ChEBI" id="CHEBI:78530"/>
        <dbReference type="ChEBI" id="CHEBI:456215"/>
        <dbReference type="EC" id="6.1.1.10"/>
    </reaction>
</comment>
<evidence type="ECO:0000256" key="6">
    <source>
        <dbReference type="ARBA" id="ARBA00022555"/>
    </source>
</evidence>
<evidence type="ECO:0000256" key="16">
    <source>
        <dbReference type="HAMAP-Rule" id="MF_00098"/>
    </source>
</evidence>
<comment type="subunit">
    <text evidence="4 16">Homodimer.</text>
</comment>
<dbReference type="InterPro" id="IPR001412">
    <property type="entry name" value="aa-tRNA-synth_I_CS"/>
</dbReference>
<feature type="binding site" evidence="16">
    <location>
        <position position="160"/>
    </location>
    <ligand>
        <name>Zn(2+)</name>
        <dbReference type="ChEBI" id="CHEBI:29105"/>
    </ligand>
</feature>
<dbReference type="EMBL" id="CP036267">
    <property type="protein sequence ID" value="QDT35045.1"/>
    <property type="molecule type" value="Genomic_DNA"/>
</dbReference>
<dbReference type="CDD" id="cd07957">
    <property type="entry name" value="Anticodon_Ia_Met"/>
    <property type="match status" value="1"/>
</dbReference>
<organism evidence="18 19">
    <name type="scientific">Thalassoglobus polymorphus</name>
    <dbReference type="NCBI Taxonomy" id="2527994"/>
    <lineage>
        <taxon>Bacteria</taxon>
        <taxon>Pseudomonadati</taxon>
        <taxon>Planctomycetota</taxon>
        <taxon>Planctomycetia</taxon>
        <taxon>Planctomycetales</taxon>
        <taxon>Planctomycetaceae</taxon>
        <taxon>Thalassoglobus</taxon>
    </lineage>
</organism>
<keyword evidence="7 16" id="KW-0436">Ligase</keyword>
<dbReference type="GO" id="GO:0005524">
    <property type="term" value="F:ATP binding"/>
    <property type="evidence" value="ECO:0007669"/>
    <property type="project" value="UniProtKB-UniRule"/>
</dbReference>
<keyword evidence="14 16" id="KW-0030">Aminoacyl-tRNA synthetase</keyword>